<sequence length="373" mass="43097">MANKSLRTTYLLWLFGGLFGAHHLYLERDFQALIWILLPGGYAGIGFILDLWQIEDYVKYANEERSYMEQLAEKMQQHKRPPLNTVRIYGELAVADAFGYLVMRAIPRELFPETHIPLINSICAPFASALGIYVTGNIGVHEGSFGSALFGAYLTSPLYFYFNSPVFVTSAASADWFNLQSRKWRRARKPKKSLPRRLAFFSLCGFIYLSLWSSWWYFNCAMASQGIEPVKCKHAVKHFSKSPIRKEPIFVLKDIWHNFREYGIQEGWNIFIKAFDPTGEKNALKVLGLNDSSTLQEIKARYIILSQEWHPDSYKNSKQKQSAKENHSKVQEAYAILSTFQTDRLSQYCPFAEQYEDHPDEMSDLLLEILDCK</sequence>
<evidence type="ECO:0000256" key="7">
    <source>
        <dbReference type="SAM" id="Phobius"/>
    </source>
</evidence>
<evidence type="ECO:0000256" key="6">
    <source>
        <dbReference type="ARBA" id="ARBA00023136"/>
    </source>
</evidence>
<name>A0A8X6PGB7_NEPPI</name>
<dbReference type="GO" id="GO:0016020">
    <property type="term" value="C:membrane"/>
    <property type="evidence" value="ECO:0007669"/>
    <property type="project" value="UniProtKB-SubCell"/>
</dbReference>
<dbReference type="EMBL" id="BMAW01068982">
    <property type="protein sequence ID" value="GFT66632.1"/>
    <property type="molecule type" value="Genomic_DNA"/>
</dbReference>
<dbReference type="InterPro" id="IPR001623">
    <property type="entry name" value="DnaJ_domain"/>
</dbReference>
<evidence type="ECO:0000313" key="10">
    <source>
        <dbReference type="Proteomes" id="UP000887013"/>
    </source>
</evidence>
<dbReference type="PANTHER" id="PTHR44733">
    <property type="entry name" value="DNAJ HOMOLOG SUBFAMILY C MEMBER 22"/>
    <property type="match status" value="1"/>
</dbReference>
<evidence type="ECO:0000256" key="1">
    <source>
        <dbReference type="ARBA" id="ARBA00002080"/>
    </source>
</evidence>
<evidence type="ECO:0000259" key="8">
    <source>
        <dbReference type="PROSITE" id="PS50076"/>
    </source>
</evidence>
<feature type="transmembrane region" description="Helical" evidence="7">
    <location>
        <begin position="158"/>
        <end position="177"/>
    </location>
</feature>
<dbReference type="PROSITE" id="PS50076">
    <property type="entry name" value="DNAJ_2"/>
    <property type="match status" value="1"/>
</dbReference>
<evidence type="ECO:0000256" key="3">
    <source>
        <dbReference type="ARBA" id="ARBA00020945"/>
    </source>
</evidence>
<comment type="caution">
    <text evidence="9">The sequence shown here is derived from an EMBL/GenBank/DDBJ whole genome shotgun (WGS) entry which is preliminary data.</text>
</comment>
<keyword evidence="10" id="KW-1185">Reference proteome</keyword>
<gene>
    <name evidence="9" type="primary">dnajc22</name>
    <name evidence="9" type="ORF">NPIL_611741</name>
</gene>
<evidence type="ECO:0000256" key="4">
    <source>
        <dbReference type="ARBA" id="ARBA00022692"/>
    </source>
</evidence>
<feature type="transmembrane region" description="Helical" evidence="7">
    <location>
        <begin position="9"/>
        <end position="26"/>
    </location>
</feature>
<keyword evidence="5 7" id="KW-1133">Transmembrane helix</keyword>
<feature type="domain" description="J" evidence="8">
    <location>
        <begin position="282"/>
        <end position="352"/>
    </location>
</feature>
<organism evidence="9 10">
    <name type="scientific">Nephila pilipes</name>
    <name type="common">Giant wood spider</name>
    <name type="synonym">Nephila maculata</name>
    <dbReference type="NCBI Taxonomy" id="299642"/>
    <lineage>
        <taxon>Eukaryota</taxon>
        <taxon>Metazoa</taxon>
        <taxon>Ecdysozoa</taxon>
        <taxon>Arthropoda</taxon>
        <taxon>Chelicerata</taxon>
        <taxon>Arachnida</taxon>
        <taxon>Araneae</taxon>
        <taxon>Araneomorphae</taxon>
        <taxon>Entelegynae</taxon>
        <taxon>Araneoidea</taxon>
        <taxon>Nephilidae</taxon>
        <taxon>Nephila</taxon>
    </lineage>
</organism>
<feature type="transmembrane region" description="Helical" evidence="7">
    <location>
        <begin position="198"/>
        <end position="218"/>
    </location>
</feature>
<comment type="function">
    <text evidence="1">May function as a co-chaperone.</text>
</comment>
<dbReference type="Proteomes" id="UP000887013">
    <property type="component" value="Unassembled WGS sequence"/>
</dbReference>
<proteinExistence type="predicted"/>
<dbReference type="PANTHER" id="PTHR44733:SF1">
    <property type="entry name" value="DNAJ HOMOLOG SUBFAMILY C MEMBER 22"/>
    <property type="match status" value="1"/>
</dbReference>
<keyword evidence="4 7" id="KW-0812">Transmembrane</keyword>
<protein>
    <recommendedName>
        <fullName evidence="3">DnaJ homolog subfamily C member 22</fullName>
    </recommendedName>
</protein>
<dbReference type="CDD" id="cd06257">
    <property type="entry name" value="DnaJ"/>
    <property type="match status" value="1"/>
</dbReference>
<dbReference type="InterPro" id="IPR036869">
    <property type="entry name" value="J_dom_sf"/>
</dbReference>
<accession>A0A8X6PGB7</accession>
<evidence type="ECO:0000313" key="9">
    <source>
        <dbReference type="EMBL" id="GFT66632.1"/>
    </source>
</evidence>
<comment type="subcellular location">
    <subcellularLocation>
        <location evidence="2">Membrane</location>
        <topology evidence="2">Multi-pass membrane protein</topology>
    </subcellularLocation>
</comment>
<dbReference type="OrthoDB" id="10262359at2759"/>
<dbReference type="Pfam" id="PF00226">
    <property type="entry name" value="DnaJ"/>
    <property type="match status" value="1"/>
</dbReference>
<dbReference type="InterPro" id="IPR007829">
    <property type="entry name" value="TM2"/>
</dbReference>
<dbReference type="Pfam" id="PF05154">
    <property type="entry name" value="TM2"/>
    <property type="match status" value="1"/>
</dbReference>
<dbReference type="SUPFAM" id="SSF46565">
    <property type="entry name" value="Chaperone J-domain"/>
    <property type="match status" value="1"/>
</dbReference>
<dbReference type="PRINTS" id="PR00625">
    <property type="entry name" value="JDOMAIN"/>
</dbReference>
<feature type="transmembrane region" description="Helical" evidence="7">
    <location>
        <begin position="32"/>
        <end position="52"/>
    </location>
</feature>
<evidence type="ECO:0000256" key="5">
    <source>
        <dbReference type="ARBA" id="ARBA00022989"/>
    </source>
</evidence>
<dbReference type="AlphaFoldDB" id="A0A8X6PGB7"/>
<keyword evidence="6 7" id="KW-0472">Membrane</keyword>
<dbReference type="SMART" id="SM00271">
    <property type="entry name" value="DnaJ"/>
    <property type="match status" value="1"/>
</dbReference>
<reference evidence="9" key="1">
    <citation type="submission" date="2020-08" db="EMBL/GenBank/DDBJ databases">
        <title>Multicomponent nature underlies the extraordinary mechanical properties of spider dragline silk.</title>
        <authorList>
            <person name="Kono N."/>
            <person name="Nakamura H."/>
            <person name="Mori M."/>
            <person name="Yoshida Y."/>
            <person name="Ohtoshi R."/>
            <person name="Malay A.D."/>
            <person name="Moran D.A.P."/>
            <person name="Tomita M."/>
            <person name="Numata K."/>
            <person name="Arakawa K."/>
        </authorList>
    </citation>
    <scope>NUCLEOTIDE SEQUENCE</scope>
</reference>
<dbReference type="Gene3D" id="1.10.287.110">
    <property type="entry name" value="DnaJ domain"/>
    <property type="match status" value="1"/>
</dbReference>
<feature type="transmembrane region" description="Helical" evidence="7">
    <location>
        <begin position="118"/>
        <end position="138"/>
    </location>
</feature>
<evidence type="ECO:0000256" key="2">
    <source>
        <dbReference type="ARBA" id="ARBA00004141"/>
    </source>
</evidence>